<dbReference type="InterPro" id="IPR013750">
    <property type="entry name" value="GHMP_kinase_C_dom"/>
</dbReference>
<dbReference type="Proteomes" id="UP000654482">
    <property type="component" value="Unassembled WGS sequence"/>
</dbReference>
<evidence type="ECO:0000256" key="9">
    <source>
        <dbReference type="HAMAP-Rule" id="MF_00061"/>
    </source>
</evidence>
<dbReference type="SUPFAM" id="SSF54211">
    <property type="entry name" value="Ribosomal protein S5 domain 2-like"/>
    <property type="match status" value="1"/>
</dbReference>
<feature type="active site" evidence="9">
    <location>
        <position position="141"/>
    </location>
</feature>
<keyword evidence="6 9" id="KW-0418">Kinase</keyword>
<dbReference type="Gene3D" id="3.30.230.10">
    <property type="match status" value="1"/>
</dbReference>
<sequence>MHSYSLIAPAKINLYLEILGDRADGYHELVMLLQSISLADRLELRANGRQAFRIHCDSPQMPPQEQNLAYKAAQVMSQQFPDSFHQFGGVDITIEKHIPVSAGLAGGSTNAAAVLVGLNLMWELGLTQPELQEIAAQLGSDIPFCISGGTAIATGRGECLDPINSPDWLWVVLAKYRSLEISTPWAYNTYRQQFGDTYLTDADSIQSRASRVHSSPLVEAIVGQNGAQIGQQLYNDLEKVVLPEHPKIARLKGALQRSGVLGTLMSGSGSTVFALCDSQAQAERIKQELTDDLTDPDLGLWVAQLCSNGIHVGAVAKK</sequence>
<dbReference type="Gene3D" id="3.30.70.890">
    <property type="entry name" value="GHMP kinase, C-terminal domain"/>
    <property type="match status" value="1"/>
</dbReference>
<evidence type="ECO:0000313" key="13">
    <source>
        <dbReference type="Proteomes" id="UP000654482"/>
    </source>
</evidence>
<keyword evidence="4 9" id="KW-0808">Transferase</keyword>
<comment type="catalytic activity">
    <reaction evidence="9">
        <text>4-CDP-2-C-methyl-D-erythritol + ATP = 4-CDP-2-C-methyl-D-erythritol 2-phosphate + ADP + H(+)</text>
        <dbReference type="Rhea" id="RHEA:18437"/>
        <dbReference type="ChEBI" id="CHEBI:15378"/>
        <dbReference type="ChEBI" id="CHEBI:30616"/>
        <dbReference type="ChEBI" id="CHEBI:57823"/>
        <dbReference type="ChEBI" id="CHEBI:57919"/>
        <dbReference type="ChEBI" id="CHEBI:456216"/>
        <dbReference type="EC" id="2.7.1.148"/>
    </reaction>
</comment>
<dbReference type="UniPathway" id="UPA00056">
    <property type="reaction ID" value="UER00094"/>
</dbReference>
<dbReference type="PANTHER" id="PTHR43527">
    <property type="entry name" value="4-DIPHOSPHOCYTIDYL-2-C-METHYL-D-ERYTHRITOL KINASE, CHLOROPLASTIC"/>
    <property type="match status" value="1"/>
</dbReference>
<dbReference type="PANTHER" id="PTHR43527:SF2">
    <property type="entry name" value="4-DIPHOSPHOCYTIDYL-2-C-METHYL-D-ERYTHRITOL KINASE, CHLOROPLASTIC"/>
    <property type="match status" value="1"/>
</dbReference>
<comment type="similarity">
    <text evidence="1 9">Belongs to the GHMP kinase family. IspE subfamily.</text>
</comment>
<keyword evidence="13" id="KW-1185">Reference proteome</keyword>
<dbReference type="GO" id="GO:0050515">
    <property type="term" value="F:4-(cytidine 5'-diphospho)-2-C-methyl-D-erythritol kinase activity"/>
    <property type="evidence" value="ECO:0007669"/>
    <property type="project" value="UniProtKB-UniRule"/>
</dbReference>
<dbReference type="PIRSF" id="PIRSF010376">
    <property type="entry name" value="IspE"/>
    <property type="match status" value="1"/>
</dbReference>
<dbReference type="NCBIfam" id="TIGR00154">
    <property type="entry name" value="ispE"/>
    <property type="match status" value="1"/>
</dbReference>
<organism evidence="12 13">
    <name type="scientific">Lusitaniella coriacea LEGE 07157</name>
    <dbReference type="NCBI Taxonomy" id="945747"/>
    <lineage>
        <taxon>Bacteria</taxon>
        <taxon>Bacillati</taxon>
        <taxon>Cyanobacteriota</taxon>
        <taxon>Cyanophyceae</taxon>
        <taxon>Spirulinales</taxon>
        <taxon>Lusitaniellaceae</taxon>
        <taxon>Lusitaniella</taxon>
    </lineage>
</organism>
<evidence type="ECO:0000256" key="3">
    <source>
        <dbReference type="ARBA" id="ARBA00017473"/>
    </source>
</evidence>
<keyword evidence="7 9" id="KW-0067">ATP-binding</keyword>
<evidence type="ECO:0000259" key="11">
    <source>
        <dbReference type="Pfam" id="PF08544"/>
    </source>
</evidence>
<dbReference type="EC" id="2.7.1.148" evidence="2 9"/>
<dbReference type="InterPro" id="IPR014721">
    <property type="entry name" value="Ribsml_uS5_D2-typ_fold_subgr"/>
</dbReference>
<protein>
    <recommendedName>
        <fullName evidence="3 9">4-diphosphocytidyl-2-C-methyl-D-erythritol kinase</fullName>
        <shortName evidence="9">CMK</shortName>
        <ecNumber evidence="2 9">2.7.1.148</ecNumber>
    </recommendedName>
    <alternativeName>
        <fullName evidence="8 9">4-(cytidine-5'-diphospho)-2-C-methyl-D-erythritol kinase</fullName>
    </alternativeName>
</protein>
<dbReference type="InterPro" id="IPR004424">
    <property type="entry name" value="IspE"/>
</dbReference>
<evidence type="ECO:0000256" key="4">
    <source>
        <dbReference type="ARBA" id="ARBA00022679"/>
    </source>
</evidence>
<dbReference type="InterPro" id="IPR006204">
    <property type="entry name" value="GHMP_kinase_N_dom"/>
</dbReference>
<feature type="domain" description="GHMP kinase C-terminal" evidence="11">
    <location>
        <begin position="218"/>
        <end position="291"/>
    </location>
</feature>
<comment type="function">
    <text evidence="9">Catalyzes the phosphorylation of the position 2 hydroxy group of 4-diphosphocytidyl-2C-methyl-D-erythritol.</text>
</comment>
<reference evidence="12" key="1">
    <citation type="submission" date="2020-10" db="EMBL/GenBank/DDBJ databases">
        <authorList>
            <person name="Castelo-Branco R."/>
            <person name="Eusebio N."/>
            <person name="Adriana R."/>
            <person name="Vieira A."/>
            <person name="Brugerolle De Fraissinette N."/>
            <person name="Rezende De Castro R."/>
            <person name="Schneider M.P."/>
            <person name="Vasconcelos V."/>
            <person name="Leao P.N."/>
        </authorList>
    </citation>
    <scope>NUCLEOTIDE SEQUENCE</scope>
    <source>
        <strain evidence="12">LEGE 07157</strain>
    </source>
</reference>
<evidence type="ECO:0000313" key="12">
    <source>
        <dbReference type="EMBL" id="MBE9116084.1"/>
    </source>
</evidence>
<feature type="binding site" evidence="9">
    <location>
        <begin position="99"/>
        <end position="109"/>
    </location>
    <ligand>
        <name>ATP</name>
        <dbReference type="ChEBI" id="CHEBI:30616"/>
    </ligand>
</feature>
<evidence type="ECO:0000259" key="10">
    <source>
        <dbReference type="Pfam" id="PF00288"/>
    </source>
</evidence>
<dbReference type="GO" id="GO:0019288">
    <property type="term" value="P:isopentenyl diphosphate biosynthetic process, methylerythritol 4-phosphate pathway"/>
    <property type="evidence" value="ECO:0007669"/>
    <property type="project" value="UniProtKB-UniRule"/>
</dbReference>
<dbReference type="Pfam" id="PF00288">
    <property type="entry name" value="GHMP_kinases_N"/>
    <property type="match status" value="1"/>
</dbReference>
<proteinExistence type="inferred from homology"/>
<feature type="domain" description="GHMP kinase N-terminal" evidence="10">
    <location>
        <begin position="67"/>
        <end position="149"/>
    </location>
</feature>
<dbReference type="AlphaFoldDB" id="A0A8J7DVZ9"/>
<evidence type="ECO:0000256" key="2">
    <source>
        <dbReference type="ARBA" id="ARBA00012052"/>
    </source>
</evidence>
<evidence type="ECO:0000256" key="1">
    <source>
        <dbReference type="ARBA" id="ARBA00009684"/>
    </source>
</evidence>
<comment type="caution">
    <text evidence="12">The sequence shown here is derived from an EMBL/GenBank/DDBJ whole genome shotgun (WGS) entry which is preliminary data.</text>
</comment>
<dbReference type="Pfam" id="PF08544">
    <property type="entry name" value="GHMP_kinases_C"/>
    <property type="match status" value="1"/>
</dbReference>
<keyword evidence="5 9" id="KW-0547">Nucleotide-binding</keyword>
<dbReference type="EMBL" id="JADEWZ010000011">
    <property type="protein sequence ID" value="MBE9116084.1"/>
    <property type="molecule type" value="Genomic_DNA"/>
</dbReference>
<dbReference type="InterPro" id="IPR036554">
    <property type="entry name" value="GHMP_kinase_C_sf"/>
</dbReference>
<dbReference type="InterPro" id="IPR020568">
    <property type="entry name" value="Ribosomal_Su5_D2-typ_SF"/>
</dbReference>
<dbReference type="GO" id="GO:0005524">
    <property type="term" value="F:ATP binding"/>
    <property type="evidence" value="ECO:0007669"/>
    <property type="project" value="UniProtKB-UniRule"/>
</dbReference>
<evidence type="ECO:0000256" key="8">
    <source>
        <dbReference type="ARBA" id="ARBA00032554"/>
    </source>
</evidence>
<dbReference type="RefSeq" id="WP_194029176.1">
    <property type="nucleotide sequence ID" value="NZ_JADEWZ010000011.1"/>
</dbReference>
<dbReference type="HAMAP" id="MF_00061">
    <property type="entry name" value="IspE"/>
    <property type="match status" value="1"/>
</dbReference>
<keyword evidence="9" id="KW-0414">Isoprene biosynthesis</keyword>
<dbReference type="GO" id="GO:0016114">
    <property type="term" value="P:terpenoid biosynthetic process"/>
    <property type="evidence" value="ECO:0007669"/>
    <property type="project" value="UniProtKB-UniRule"/>
</dbReference>
<comment type="pathway">
    <text evidence="9">Isoprenoid biosynthesis; isopentenyl diphosphate biosynthesis via DXP pathway; isopentenyl diphosphate from 1-deoxy-D-xylulose 5-phosphate: step 3/6.</text>
</comment>
<feature type="active site" evidence="9">
    <location>
        <position position="11"/>
    </location>
</feature>
<dbReference type="SUPFAM" id="SSF55060">
    <property type="entry name" value="GHMP Kinase, C-terminal domain"/>
    <property type="match status" value="1"/>
</dbReference>
<evidence type="ECO:0000256" key="5">
    <source>
        <dbReference type="ARBA" id="ARBA00022741"/>
    </source>
</evidence>
<evidence type="ECO:0000256" key="6">
    <source>
        <dbReference type="ARBA" id="ARBA00022777"/>
    </source>
</evidence>
<name>A0A8J7DVZ9_9CYAN</name>
<accession>A0A8J7DVZ9</accession>
<evidence type="ECO:0000256" key="7">
    <source>
        <dbReference type="ARBA" id="ARBA00022840"/>
    </source>
</evidence>
<gene>
    <name evidence="9" type="primary">ispE</name>
    <name evidence="12" type="ORF">IQ249_09275</name>
</gene>